<keyword evidence="2" id="KW-1185">Reference proteome</keyword>
<dbReference type="EMBL" id="JACTAM010002316">
    <property type="protein sequence ID" value="KAI2645165.1"/>
    <property type="molecule type" value="Genomic_DNA"/>
</dbReference>
<sequence length="156" mass="18806">MLDLAQHRRHHMRVSWYSHKHASTSDTVETKISNEFYVDYNADLFGEFVRELREALVAYLKADTSVSERERYGIRKIRKRVHFIATGMVNHDVYVDPMARDCWLQEKRTNVQLYDQVRGALNVMFKNILQDFKKVSDKIRFFRNRNNWTFDRTDLK</sequence>
<evidence type="ECO:0000313" key="2">
    <source>
        <dbReference type="Proteomes" id="UP000830375"/>
    </source>
</evidence>
<gene>
    <name evidence="1" type="ORF">H4Q32_028641</name>
</gene>
<evidence type="ECO:0000313" key="1">
    <source>
        <dbReference type="EMBL" id="KAI2645165.1"/>
    </source>
</evidence>
<proteinExistence type="predicted"/>
<protein>
    <submittedName>
        <fullName evidence="1">ATP synthase subunit delta</fullName>
    </submittedName>
</protein>
<comment type="caution">
    <text evidence="1">The sequence shown here is derived from an EMBL/GenBank/DDBJ whole genome shotgun (WGS) entry which is preliminary data.</text>
</comment>
<accession>A0ABQ8L429</accession>
<name>A0ABQ8L429_LABRO</name>
<dbReference type="Proteomes" id="UP000830375">
    <property type="component" value="Unassembled WGS sequence"/>
</dbReference>
<organism evidence="1 2">
    <name type="scientific">Labeo rohita</name>
    <name type="common">Indian major carp</name>
    <name type="synonym">Cyprinus rohita</name>
    <dbReference type="NCBI Taxonomy" id="84645"/>
    <lineage>
        <taxon>Eukaryota</taxon>
        <taxon>Metazoa</taxon>
        <taxon>Chordata</taxon>
        <taxon>Craniata</taxon>
        <taxon>Vertebrata</taxon>
        <taxon>Euteleostomi</taxon>
        <taxon>Actinopterygii</taxon>
        <taxon>Neopterygii</taxon>
        <taxon>Teleostei</taxon>
        <taxon>Ostariophysi</taxon>
        <taxon>Cypriniformes</taxon>
        <taxon>Cyprinidae</taxon>
        <taxon>Labeoninae</taxon>
        <taxon>Labeonini</taxon>
        <taxon>Labeo</taxon>
    </lineage>
</organism>
<reference evidence="1 2" key="1">
    <citation type="submission" date="2022-01" db="EMBL/GenBank/DDBJ databases">
        <title>A high-quality chromosome-level genome assembly of rohu carp, Labeo rohita.</title>
        <authorList>
            <person name="Arick M.A. II"/>
            <person name="Hsu C.-Y."/>
            <person name="Magbanua Z."/>
            <person name="Pechanova O."/>
            <person name="Grover C."/>
            <person name="Miller E."/>
            <person name="Thrash A."/>
            <person name="Ezzel L."/>
            <person name="Alam S."/>
            <person name="Benzie J."/>
            <person name="Hamilton M."/>
            <person name="Karsi A."/>
            <person name="Lawrence M.L."/>
            <person name="Peterson D.G."/>
        </authorList>
    </citation>
    <scope>NUCLEOTIDE SEQUENCE [LARGE SCALE GENOMIC DNA]</scope>
    <source>
        <strain evidence="2">BAU-BD-2019</strain>
        <tissue evidence="1">Blood</tissue>
    </source>
</reference>